<feature type="domain" description="EGF-like" evidence="1">
    <location>
        <begin position="555"/>
        <end position="585"/>
    </location>
</feature>
<dbReference type="AlphaFoldDB" id="A0CLQ4"/>
<feature type="domain" description="EGF-like" evidence="1">
    <location>
        <begin position="434"/>
        <end position="463"/>
    </location>
</feature>
<dbReference type="GeneID" id="5024902"/>
<feature type="domain" description="EGF-like" evidence="1">
    <location>
        <begin position="404"/>
        <end position="433"/>
    </location>
</feature>
<dbReference type="InterPro" id="IPR006212">
    <property type="entry name" value="Furin_repeat"/>
</dbReference>
<feature type="domain" description="EGF-like" evidence="1">
    <location>
        <begin position="679"/>
        <end position="711"/>
    </location>
</feature>
<evidence type="ECO:0000259" key="1">
    <source>
        <dbReference type="SMART" id="SM00181"/>
    </source>
</evidence>
<feature type="domain" description="EGF-like" evidence="1">
    <location>
        <begin position="649"/>
        <end position="678"/>
    </location>
</feature>
<dbReference type="eggNOG" id="KOG3525">
    <property type="taxonomic scope" value="Eukaryota"/>
</dbReference>
<proteinExistence type="predicted"/>
<accession>A0CLQ4</accession>
<protein>
    <recommendedName>
        <fullName evidence="1">EGF-like domain-containing protein</fullName>
    </recommendedName>
</protein>
<dbReference type="PANTHER" id="PTHR45756">
    <property type="entry name" value="PALMITOYLTRANSFERASE"/>
    <property type="match status" value="1"/>
</dbReference>
<feature type="domain" description="EGF-like" evidence="1">
    <location>
        <begin position="359"/>
        <end position="392"/>
    </location>
</feature>
<dbReference type="SMART" id="SM00261">
    <property type="entry name" value="FU"/>
    <property type="match status" value="6"/>
</dbReference>
<gene>
    <name evidence="2" type="ORF">GSPATT00038646001</name>
</gene>
<name>A0CLQ4_PARTE</name>
<dbReference type="EMBL" id="CT868099">
    <property type="protein sequence ID" value="CAK71721.1"/>
    <property type="molecule type" value="Genomic_DNA"/>
</dbReference>
<dbReference type="InterPro" id="IPR000742">
    <property type="entry name" value="EGF"/>
</dbReference>
<dbReference type="InParanoid" id="A0CLQ4"/>
<dbReference type="HOGENOM" id="CLU_371104_0_0_1"/>
<evidence type="ECO:0000313" key="2">
    <source>
        <dbReference type="EMBL" id="CAK71721.1"/>
    </source>
</evidence>
<dbReference type="PANTHER" id="PTHR45756:SF1">
    <property type="entry name" value="PROTEIN KINASE DOMAIN CONTAINING PROTEIN"/>
    <property type="match status" value="1"/>
</dbReference>
<dbReference type="RefSeq" id="XP_001439118.1">
    <property type="nucleotide sequence ID" value="XM_001439081.1"/>
</dbReference>
<sequence>MQKIVLQQLVIKHVQLVIYMIELDVSHVIRTQEIYQMENVFARMGLLKLHPQMCLYVYVQNMKWIIRMFLKLNHCLSCGDENITHRQLVNGDCVCKSGYQAVKYQYACEVDTWDERLLTFKFKTDTSNQYQQAVVNLFDSNIDIVSELTKLIKASYLQDTATSSVSKYYFDLEQNQEKFFFKSDIPVGQYYQRFQQNVFAVGYIQPKEKQSVLWKFDSTASVSQTSNYYTSRVFERQWNVGMFQYQKGYAVYIQVIITSQEETGRVTRRRFLAEDYSIYQAMYFFYIGYSKFTFFSDAECEKLIDALMSLINGCQKYCDDCYFNQNEQYCKSCQLNRVNQNGNCLCKYETTDQSQCYEPCNGLDCIACINGFCISCPDGMKPPCNSPIIKCDEGYYQENSICKGCAAPCATCTSSIVCTTCIDTYYFAEQTCEICIDGCLKCTTSTDCSICIEGFFYEDDQCYVCTPDCVKCQAKNYCNTCVTGKYSNSFGQCEDCPSICTSCTSNNNCQSCIDGYYNNVGYCNKCQSVCSKCLNSSQCTQCIPGYYVKGFSCFKCADNCTTCFDLPDNCASCISSYTLIMNKCIKCTSPCDMCQNSSTECLSCEIQNYLVANNKCQTCSKGCKQCSGYNDRCFECSPGYFLENLKCIQCNAYCRLCTARYTCTSCPSGYYLNFDNCLPCPIECSDCTFQAGSIICNTCASGYFKNSSTCEKCQEPCFNCQTSATHCLDCIIECLFLMHHCTMQILQLDK</sequence>
<dbReference type="InterPro" id="IPR053215">
    <property type="entry name" value="TKL_Ser/Thr_kinase"/>
</dbReference>
<dbReference type="KEGG" id="ptm:GSPATT00038646001"/>
<evidence type="ECO:0000313" key="3">
    <source>
        <dbReference type="Proteomes" id="UP000000600"/>
    </source>
</evidence>
<dbReference type="Proteomes" id="UP000000600">
    <property type="component" value="Unassembled WGS sequence"/>
</dbReference>
<dbReference type="SMART" id="SM00181">
    <property type="entry name" value="EGF"/>
    <property type="match status" value="8"/>
</dbReference>
<keyword evidence="3" id="KW-1185">Reference proteome</keyword>
<feature type="domain" description="EGF-like" evidence="1">
    <location>
        <begin position="618"/>
        <end position="648"/>
    </location>
</feature>
<dbReference type="OrthoDB" id="284918at2759"/>
<organism evidence="2 3">
    <name type="scientific">Paramecium tetraurelia</name>
    <dbReference type="NCBI Taxonomy" id="5888"/>
    <lineage>
        <taxon>Eukaryota</taxon>
        <taxon>Sar</taxon>
        <taxon>Alveolata</taxon>
        <taxon>Ciliophora</taxon>
        <taxon>Intramacronucleata</taxon>
        <taxon>Oligohymenophorea</taxon>
        <taxon>Peniculida</taxon>
        <taxon>Parameciidae</taxon>
        <taxon>Paramecium</taxon>
    </lineage>
</organism>
<dbReference type="STRING" id="5888.A0CLQ4"/>
<dbReference type="InterPro" id="IPR009030">
    <property type="entry name" value="Growth_fac_rcpt_cys_sf"/>
</dbReference>
<reference evidence="2 3" key="1">
    <citation type="journal article" date="2006" name="Nature">
        <title>Global trends of whole-genome duplications revealed by the ciliate Paramecium tetraurelia.</title>
        <authorList>
            <consortium name="Genoscope"/>
            <person name="Aury J.-M."/>
            <person name="Jaillon O."/>
            <person name="Duret L."/>
            <person name="Noel B."/>
            <person name="Jubin C."/>
            <person name="Porcel B.M."/>
            <person name="Segurens B."/>
            <person name="Daubin V."/>
            <person name="Anthouard V."/>
            <person name="Aiach N."/>
            <person name="Arnaiz O."/>
            <person name="Billaut A."/>
            <person name="Beisson J."/>
            <person name="Blanc I."/>
            <person name="Bouhouche K."/>
            <person name="Camara F."/>
            <person name="Duharcourt S."/>
            <person name="Guigo R."/>
            <person name="Gogendeau D."/>
            <person name="Katinka M."/>
            <person name="Keller A.-M."/>
            <person name="Kissmehl R."/>
            <person name="Klotz C."/>
            <person name="Koll F."/>
            <person name="Le Moue A."/>
            <person name="Lepere C."/>
            <person name="Malinsky S."/>
            <person name="Nowacki M."/>
            <person name="Nowak J.K."/>
            <person name="Plattner H."/>
            <person name="Poulain J."/>
            <person name="Ruiz F."/>
            <person name="Serrano V."/>
            <person name="Zagulski M."/>
            <person name="Dessen P."/>
            <person name="Betermier M."/>
            <person name="Weissenbach J."/>
            <person name="Scarpelli C."/>
            <person name="Schachter V."/>
            <person name="Sperling L."/>
            <person name="Meyer E."/>
            <person name="Cohen J."/>
            <person name="Wincker P."/>
        </authorList>
    </citation>
    <scope>NUCLEOTIDE SEQUENCE [LARGE SCALE GENOMIC DNA]</scope>
    <source>
        <strain evidence="2 3">Stock d4-2</strain>
    </source>
</reference>
<feature type="domain" description="EGF-like" evidence="1">
    <location>
        <begin position="525"/>
        <end position="554"/>
    </location>
</feature>
<dbReference type="SUPFAM" id="SSF57184">
    <property type="entry name" value="Growth factor receptor domain"/>
    <property type="match status" value="5"/>
</dbReference>